<dbReference type="Gene3D" id="1.20.120.530">
    <property type="entry name" value="GntR ligand-binding domain-like"/>
    <property type="match status" value="1"/>
</dbReference>
<dbReference type="GO" id="GO:0003700">
    <property type="term" value="F:DNA-binding transcription factor activity"/>
    <property type="evidence" value="ECO:0007669"/>
    <property type="project" value="InterPro"/>
</dbReference>
<protein>
    <submittedName>
        <fullName evidence="5">GntR family transcriptional regulator</fullName>
    </submittedName>
</protein>
<evidence type="ECO:0000256" key="3">
    <source>
        <dbReference type="ARBA" id="ARBA00023163"/>
    </source>
</evidence>
<dbReference type="SUPFAM" id="SSF48008">
    <property type="entry name" value="GntR ligand-binding domain-like"/>
    <property type="match status" value="1"/>
</dbReference>
<dbReference type="SMART" id="SM00895">
    <property type="entry name" value="FCD"/>
    <property type="match status" value="1"/>
</dbReference>
<evidence type="ECO:0000256" key="1">
    <source>
        <dbReference type="ARBA" id="ARBA00023015"/>
    </source>
</evidence>
<dbReference type="PROSITE" id="PS50949">
    <property type="entry name" value="HTH_GNTR"/>
    <property type="match status" value="1"/>
</dbReference>
<keyword evidence="6" id="KW-1185">Reference proteome</keyword>
<dbReference type="Gene3D" id="1.10.10.10">
    <property type="entry name" value="Winged helix-like DNA-binding domain superfamily/Winged helix DNA-binding domain"/>
    <property type="match status" value="1"/>
</dbReference>
<accession>A0A370HKN1</accession>
<dbReference type="InterPro" id="IPR036388">
    <property type="entry name" value="WH-like_DNA-bd_sf"/>
</dbReference>
<dbReference type="RefSeq" id="WP_114770041.1">
    <property type="nucleotide sequence ID" value="NZ_QQBB01000004.1"/>
</dbReference>
<evidence type="ECO:0000259" key="4">
    <source>
        <dbReference type="PROSITE" id="PS50949"/>
    </source>
</evidence>
<keyword evidence="1" id="KW-0805">Transcription regulation</keyword>
<gene>
    <name evidence="5" type="ORF">DES45_10443</name>
</gene>
<dbReference type="InterPro" id="IPR000524">
    <property type="entry name" value="Tscrpt_reg_HTH_GntR"/>
</dbReference>
<dbReference type="OrthoDB" id="7768882at2"/>
<dbReference type="Proteomes" id="UP000254925">
    <property type="component" value="Unassembled WGS sequence"/>
</dbReference>
<keyword evidence="3" id="KW-0804">Transcription</keyword>
<dbReference type="SUPFAM" id="SSF46785">
    <property type="entry name" value="Winged helix' DNA-binding domain"/>
    <property type="match status" value="1"/>
</dbReference>
<dbReference type="Pfam" id="PF00392">
    <property type="entry name" value="GntR"/>
    <property type="match status" value="1"/>
</dbReference>
<evidence type="ECO:0000313" key="6">
    <source>
        <dbReference type="Proteomes" id="UP000254925"/>
    </source>
</evidence>
<evidence type="ECO:0000256" key="2">
    <source>
        <dbReference type="ARBA" id="ARBA00023125"/>
    </source>
</evidence>
<organism evidence="5 6">
    <name type="scientific">Microvirga subterranea</name>
    <dbReference type="NCBI Taxonomy" id="186651"/>
    <lineage>
        <taxon>Bacteria</taxon>
        <taxon>Pseudomonadati</taxon>
        <taxon>Pseudomonadota</taxon>
        <taxon>Alphaproteobacteria</taxon>
        <taxon>Hyphomicrobiales</taxon>
        <taxon>Methylobacteriaceae</taxon>
        <taxon>Microvirga</taxon>
    </lineage>
</organism>
<dbReference type="PANTHER" id="PTHR43537:SF5">
    <property type="entry name" value="UXU OPERON TRANSCRIPTIONAL REGULATOR"/>
    <property type="match status" value="1"/>
</dbReference>
<evidence type="ECO:0000313" key="5">
    <source>
        <dbReference type="EMBL" id="RDI59132.1"/>
    </source>
</evidence>
<dbReference type="InterPro" id="IPR008920">
    <property type="entry name" value="TF_FadR/GntR_C"/>
</dbReference>
<dbReference type="Pfam" id="PF07729">
    <property type="entry name" value="FCD"/>
    <property type="match status" value="1"/>
</dbReference>
<keyword evidence="2" id="KW-0238">DNA-binding</keyword>
<dbReference type="InterPro" id="IPR036390">
    <property type="entry name" value="WH_DNA-bd_sf"/>
</dbReference>
<dbReference type="GO" id="GO:0003677">
    <property type="term" value="F:DNA binding"/>
    <property type="evidence" value="ECO:0007669"/>
    <property type="project" value="UniProtKB-KW"/>
</dbReference>
<dbReference type="EMBL" id="QQBB01000004">
    <property type="protein sequence ID" value="RDI59132.1"/>
    <property type="molecule type" value="Genomic_DNA"/>
</dbReference>
<dbReference type="InterPro" id="IPR011711">
    <property type="entry name" value="GntR_C"/>
</dbReference>
<dbReference type="PANTHER" id="PTHR43537">
    <property type="entry name" value="TRANSCRIPTIONAL REGULATOR, GNTR FAMILY"/>
    <property type="match status" value="1"/>
</dbReference>
<comment type="caution">
    <text evidence="5">The sequence shown here is derived from an EMBL/GenBank/DDBJ whole genome shotgun (WGS) entry which is preliminary data.</text>
</comment>
<feature type="domain" description="HTH gntR-type" evidence="4">
    <location>
        <begin position="11"/>
        <end position="78"/>
    </location>
</feature>
<proteinExistence type="predicted"/>
<dbReference type="AlphaFoldDB" id="A0A370HKN1"/>
<reference evidence="5 6" key="1">
    <citation type="submission" date="2018-07" db="EMBL/GenBank/DDBJ databases">
        <title>Genomic Encyclopedia of Type Strains, Phase IV (KMG-IV): sequencing the most valuable type-strain genomes for metagenomic binning, comparative biology and taxonomic classification.</title>
        <authorList>
            <person name="Goeker M."/>
        </authorList>
    </citation>
    <scope>NUCLEOTIDE SEQUENCE [LARGE SCALE GENOMIC DNA]</scope>
    <source>
        <strain evidence="5 6">DSM 14364</strain>
    </source>
</reference>
<sequence>MEKAEPAADGTNLREKAYDRFTRHLLARDIRPGQFISQRQLVELTGLPLGAIRELVPRLESEGLIKTVPQRGMQIAHVDLSLIRDAFQFRLFMEREAVAIFTAEASDATLARLRQEHESVAAASAAHQGGDIADLVARAQAVDWDLHWTIISSLGNAIIADAYRVNSIKVRLIRQEQTLLSEALVMPVMREHLSIIEAIETRDPARAIAAMDAHITSARNRALGLR</sequence>
<name>A0A370HKN1_9HYPH</name>